<dbReference type="Proteomes" id="UP000599109">
    <property type="component" value="Unassembled WGS sequence"/>
</dbReference>
<name>A0A937CSZ9_9BURK</name>
<gene>
    <name evidence="1" type="ORF">JJ685_05390</name>
</gene>
<comment type="caution">
    <text evidence="1">The sequence shown here is derived from an EMBL/GenBank/DDBJ whole genome shotgun (WGS) entry which is preliminary data.</text>
</comment>
<accession>A0A937CSZ9</accession>
<reference evidence="1 2" key="1">
    <citation type="journal article" date="2017" name="Int. J. Syst. Evol. Microbiol.">
        <title>Ramlibacter monticola sp. nov., isolated from forest soil.</title>
        <authorList>
            <person name="Chaudhary D.K."/>
            <person name="Kim J."/>
        </authorList>
    </citation>
    <scope>NUCLEOTIDE SEQUENCE [LARGE SCALE GENOMIC DNA]</scope>
    <source>
        <strain evidence="1 2">KACC 19175</strain>
    </source>
</reference>
<organism evidence="1 2">
    <name type="scientific">Ramlibacter monticola</name>
    <dbReference type="NCBI Taxonomy" id="1926872"/>
    <lineage>
        <taxon>Bacteria</taxon>
        <taxon>Pseudomonadati</taxon>
        <taxon>Pseudomonadota</taxon>
        <taxon>Betaproteobacteria</taxon>
        <taxon>Burkholderiales</taxon>
        <taxon>Comamonadaceae</taxon>
        <taxon>Ramlibacter</taxon>
    </lineage>
</organism>
<evidence type="ECO:0000313" key="2">
    <source>
        <dbReference type="Proteomes" id="UP000599109"/>
    </source>
</evidence>
<dbReference type="EMBL" id="JAEQNE010000001">
    <property type="protein sequence ID" value="MBL0390572.1"/>
    <property type="molecule type" value="Genomic_DNA"/>
</dbReference>
<evidence type="ECO:0000313" key="1">
    <source>
        <dbReference type="EMBL" id="MBL0390572.1"/>
    </source>
</evidence>
<protein>
    <recommendedName>
        <fullName evidence="3">Morphogenetic protein</fullName>
    </recommendedName>
</protein>
<sequence length="218" mass="24692">MKERPILFSAPMVRALLAGTKTQTRRAMRVQPSDEAAVTVEHFHQTVVDRYGDEQPGPEVFGAWWDDGESGLVCPYGQPGDRLWVRENGWQRPERTPQMMREGADTWAPYYFDADGISEQEAADFKAWGFKRRPSIHMPRAASRISLEVTGVRVERLHQISDADCVAEGCPGGHGSIPGYQYNATPREHYRAVWAAVNGPGSWQANPWLWVVEFRRHA</sequence>
<evidence type="ECO:0008006" key="3">
    <source>
        <dbReference type="Google" id="ProtNLM"/>
    </source>
</evidence>
<dbReference type="AlphaFoldDB" id="A0A937CSZ9"/>
<keyword evidence="2" id="KW-1185">Reference proteome</keyword>
<proteinExistence type="predicted"/>
<dbReference type="RefSeq" id="WP_201673166.1">
    <property type="nucleotide sequence ID" value="NZ_JAEQNE010000001.1"/>
</dbReference>